<evidence type="ECO:0000313" key="5">
    <source>
        <dbReference type="Proteomes" id="UP000683575"/>
    </source>
</evidence>
<keyword evidence="4" id="KW-0378">Hydrolase</keyword>
<dbReference type="GO" id="GO:0004553">
    <property type="term" value="F:hydrolase activity, hydrolyzing O-glycosyl compounds"/>
    <property type="evidence" value="ECO:0007669"/>
    <property type="project" value="InterPro"/>
</dbReference>
<dbReference type="GO" id="GO:0005975">
    <property type="term" value="P:carbohydrate metabolic process"/>
    <property type="evidence" value="ECO:0007669"/>
    <property type="project" value="InterPro"/>
</dbReference>
<reference evidence="4" key="1">
    <citation type="submission" date="2021-06" db="EMBL/GenBank/DDBJ databases">
        <title>Complete genome sequence of Nocardioides sp. G188.</title>
        <authorList>
            <person name="Im W.-T."/>
        </authorList>
    </citation>
    <scope>NUCLEOTIDE SEQUENCE</scope>
    <source>
        <strain evidence="4">G188</strain>
    </source>
</reference>
<evidence type="ECO:0000256" key="1">
    <source>
        <dbReference type="ARBA" id="ARBA00006865"/>
    </source>
</evidence>
<comment type="similarity">
    <text evidence="1">Belongs to the glycosyl hydrolase 16 family.</text>
</comment>
<keyword evidence="5" id="KW-1185">Reference proteome</keyword>
<protein>
    <submittedName>
        <fullName evidence="4">Glycoside hydrolase family 16 protein</fullName>
    </submittedName>
</protein>
<dbReference type="RefSeq" id="WP_216941069.1">
    <property type="nucleotide sequence ID" value="NZ_CP077062.1"/>
</dbReference>
<gene>
    <name evidence="4" type="ORF">KRR39_05375</name>
</gene>
<dbReference type="KEGG" id="nps:KRR39_05375"/>
<dbReference type="Pfam" id="PF00722">
    <property type="entry name" value="Glyco_hydro_16"/>
    <property type="match status" value="1"/>
</dbReference>
<proteinExistence type="inferred from homology"/>
<feature type="domain" description="GH16" evidence="3">
    <location>
        <begin position="21"/>
        <end position="270"/>
    </location>
</feature>
<dbReference type="InterPro" id="IPR000757">
    <property type="entry name" value="Beta-glucanase-like"/>
</dbReference>
<dbReference type="PANTHER" id="PTHR10963">
    <property type="entry name" value="GLYCOSYL HYDROLASE-RELATED"/>
    <property type="match status" value="1"/>
</dbReference>
<dbReference type="PANTHER" id="PTHR10963:SF55">
    <property type="entry name" value="GLYCOSIDE HYDROLASE FAMILY 16 PROTEIN"/>
    <property type="match status" value="1"/>
</dbReference>
<dbReference type="AlphaFoldDB" id="A0A975T081"/>
<dbReference type="CDD" id="cd00413">
    <property type="entry name" value="Glyco_hydrolase_16"/>
    <property type="match status" value="1"/>
</dbReference>
<dbReference type="EMBL" id="CP077062">
    <property type="protein sequence ID" value="QWZ09223.1"/>
    <property type="molecule type" value="Genomic_DNA"/>
</dbReference>
<accession>A0A975T081</accession>
<evidence type="ECO:0000259" key="3">
    <source>
        <dbReference type="PROSITE" id="PS51762"/>
    </source>
</evidence>
<dbReference type="PROSITE" id="PS51762">
    <property type="entry name" value="GH16_2"/>
    <property type="match status" value="1"/>
</dbReference>
<dbReference type="Proteomes" id="UP000683575">
    <property type="component" value="Chromosome"/>
</dbReference>
<sequence>MRPAGRRTPTAWSPPVRRAWPAWSPTRSPPDEWALKFDEPFAGTRLDQTKWSYRNLGLREGSRLRSQSSTRAVHVSSGALKLEVRRHPTRANNYLNGTIGTSGKFSYTYGYAAARIKFAKGRGQHGAFWMQPQVQASRYGKPAKTGAEIDVAEFFGKGYSDGGLAHFLYSYPSRNKTTKYGDVFRRASTALAGKSDTWWSRYHVFSVQWTPSGYVFRIDGTETWRSSKAVSKQPEYLILSLLTSDWELKYLDRKTLPTSMKVDWVRVWQR</sequence>
<feature type="region of interest" description="Disordered" evidence="2">
    <location>
        <begin position="1"/>
        <end position="23"/>
    </location>
</feature>
<evidence type="ECO:0000256" key="2">
    <source>
        <dbReference type="SAM" id="MobiDB-lite"/>
    </source>
</evidence>
<organism evidence="4 5">
    <name type="scientific">Nocardioides panacis</name>
    <dbReference type="NCBI Taxonomy" id="2849501"/>
    <lineage>
        <taxon>Bacteria</taxon>
        <taxon>Bacillati</taxon>
        <taxon>Actinomycetota</taxon>
        <taxon>Actinomycetes</taxon>
        <taxon>Propionibacteriales</taxon>
        <taxon>Nocardioidaceae</taxon>
        <taxon>Nocardioides</taxon>
    </lineage>
</organism>
<name>A0A975T081_9ACTN</name>
<evidence type="ECO:0000313" key="4">
    <source>
        <dbReference type="EMBL" id="QWZ09223.1"/>
    </source>
</evidence>
<dbReference type="InterPro" id="IPR050546">
    <property type="entry name" value="Glycosyl_Hydrlase_16"/>
</dbReference>